<reference evidence="3 4" key="1">
    <citation type="journal article" date="2007" name="PLoS ONE">
        <title>Analysis of the neurotoxin complex genes in Clostridium botulinum A1-A4 and B1 strains: BoNT/A3, /Ba4 and /B1 clusters are located within plasmids.</title>
        <authorList>
            <person name="Smith T.J."/>
            <person name="Hill K.K."/>
            <person name="Foley B.T."/>
            <person name="Detter J.C."/>
            <person name="Munk A.C."/>
            <person name="Bruce D.C."/>
            <person name="Doggett N.A."/>
            <person name="Smith L.A."/>
            <person name="Marks J.D."/>
            <person name="Xie G."/>
            <person name="Brettin T.S."/>
        </authorList>
    </citation>
    <scope>NUCLEOTIDE SEQUENCE [LARGE SCALE GENOMIC DNA]</scope>
    <source>
        <strain evidence="4">657 / Type Ba4</strain>
    </source>
</reference>
<protein>
    <recommendedName>
        <fullName evidence="2">DUF2382 domain-containing protein</fullName>
    </recommendedName>
</protein>
<dbReference type="RefSeq" id="WP_004441567.1">
    <property type="nucleotide sequence ID" value="NC_012658.1"/>
</dbReference>
<dbReference type="InterPro" id="IPR052967">
    <property type="entry name" value="Stress_Response_Assoc"/>
</dbReference>
<gene>
    <name evidence="3" type="ordered locus">CLJ_B2775</name>
</gene>
<accession>A0A3F3A0U5</accession>
<dbReference type="AlphaFoldDB" id="A0A3F3A0U5"/>
<dbReference type="Proteomes" id="UP000002333">
    <property type="component" value="Chromosome"/>
</dbReference>
<dbReference type="NCBIfam" id="TIGR02271">
    <property type="entry name" value="YsnF/AvaK domain"/>
    <property type="match status" value="1"/>
</dbReference>
<dbReference type="PANTHER" id="PTHR38463">
    <property type="entry name" value="STRESS RESPONSE PROTEIN YSNF"/>
    <property type="match status" value="1"/>
</dbReference>
<feature type="domain" description="DUF2382" evidence="2">
    <location>
        <begin position="32"/>
        <end position="140"/>
    </location>
</feature>
<organism evidence="3 4">
    <name type="scientific">Clostridium botulinum (strain 657 / Type Ba4)</name>
    <dbReference type="NCBI Taxonomy" id="515621"/>
    <lineage>
        <taxon>Bacteria</taxon>
        <taxon>Bacillati</taxon>
        <taxon>Bacillota</taxon>
        <taxon>Clostridia</taxon>
        <taxon>Eubacteriales</taxon>
        <taxon>Clostridiaceae</taxon>
        <taxon>Clostridium</taxon>
    </lineage>
</organism>
<sequence length="158" mass="18131">MVGLFGSLFGNYDDNDNDNHSDDKKRKDEGRLTLHKEELDINKNRVHKGEVELGKEIVEEQKTVDVPVTHEEVVIERRAIDNEASDTPISDEETIRIPVSEEQVNVDKHTLVTEEVSAHKRELQDTRRVDESLKREEAHIKTHGDANIVDKDTDEGFH</sequence>
<dbReference type="InterPro" id="IPR019060">
    <property type="entry name" value="DUF2382"/>
</dbReference>
<dbReference type="EMBL" id="CP001083">
    <property type="protein sequence ID" value="ACQ52826.1"/>
    <property type="molecule type" value="Genomic_DNA"/>
</dbReference>
<feature type="compositionally biased region" description="Basic and acidic residues" evidence="1">
    <location>
        <begin position="17"/>
        <end position="31"/>
    </location>
</feature>
<feature type="region of interest" description="Disordered" evidence="1">
    <location>
        <begin position="1"/>
        <end position="31"/>
    </location>
</feature>
<dbReference type="KEGG" id="cbi:CLJ_B2775"/>
<evidence type="ECO:0000256" key="1">
    <source>
        <dbReference type="SAM" id="MobiDB-lite"/>
    </source>
</evidence>
<reference evidence="4" key="2">
    <citation type="submission" date="2008-05" db="EMBL/GenBank/DDBJ databases">
        <title>Genome sequence of Clostridium botulinum Ba4 strain 657.</title>
        <authorList>
            <person name="Shrivastava S."/>
            <person name="Brown J.L."/>
            <person name="Bruce D."/>
            <person name="Detter C."/>
            <person name="Munk C."/>
            <person name="Smith L.A."/>
            <person name="Smith T.J."/>
            <person name="Sutton G."/>
            <person name="Brettin T.S."/>
        </authorList>
    </citation>
    <scope>NUCLEOTIDE SEQUENCE [LARGE SCALE GENOMIC DNA]</scope>
    <source>
        <strain evidence="4">657 / Type Ba4</strain>
    </source>
</reference>
<evidence type="ECO:0000313" key="4">
    <source>
        <dbReference type="Proteomes" id="UP000002333"/>
    </source>
</evidence>
<name>A0A3F3A0U5_CLOB6</name>
<evidence type="ECO:0000259" key="2">
    <source>
        <dbReference type="Pfam" id="PF09557"/>
    </source>
</evidence>
<evidence type="ECO:0000313" key="3">
    <source>
        <dbReference type="EMBL" id="ACQ52826.1"/>
    </source>
</evidence>
<dbReference type="Pfam" id="PF09557">
    <property type="entry name" value="DUF2382"/>
    <property type="match status" value="1"/>
</dbReference>
<dbReference type="PANTHER" id="PTHR38463:SF1">
    <property type="entry name" value="STRESS RESPONSE PROTEIN YSNF"/>
    <property type="match status" value="1"/>
</dbReference>
<feature type="region of interest" description="Disordered" evidence="1">
    <location>
        <begin position="118"/>
        <end position="158"/>
    </location>
</feature>
<proteinExistence type="predicted"/>